<evidence type="ECO:0000313" key="2">
    <source>
        <dbReference type="Proteomes" id="UP000218160"/>
    </source>
</evidence>
<protein>
    <submittedName>
        <fullName evidence="1">Uncharacterized protein</fullName>
    </submittedName>
</protein>
<accession>A0A291B792</accession>
<dbReference type="Proteomes" id="UP000218160">
    <property type="component" value="Chromosome 1"/>
</dbReference>
<sequence>MRNTALNHPLYNQTQDSYYKGYIYPILQGTPSKFNDPKQINLRGNTRRTSMK</sequence>
<reference evidence="2" key="1">
    <citation type="submission" date="2017-04" db="EMBL/GenBank/DDBJ databases">
        <title>Genome evolution of the luminous symbionts of deep sea anglerfish.</title>
        <authorList>
            <person name="Hendry T.A."/>
        </authorList>
    </citation>
    <scope>NUCLEOTIDE SEQUENCE [LARGE SCALE GENOMIC DNA]</scope>
</reference>
<keyword evidence="2" id="KW-1185">Reference proteome</keyword>
<gene>
    <name evidence="1" type="ORF">BTN50_0336</name>
</gene>
<name>A0A291B792_9GAMM</name>
<dbReference type="EMBL" id="CP020660">
    <property type="protein sequence ID" value="ATF08872.1"/>
    <property type="molecule type" value="Genomic_DNA"/>
</dbReference>
<proteinExistence type="predicted"/>
<evidence type="ECO:0000313" key="1">
    <source>
        <dbReference type="EMBL" id="ATF08872.1"/>
    </source>
</evidence>
<dbReference type="AlphaFoldDB" id="A0A291B792"/>
<dbReference type="KEGG" id="elux:BTN50_0336"/>
<organism evidence="1 2">
    <name type="scientific">Candidatus Enterovibrio altilux</name>
    <dbReference type="NCBI Taxonomy" id="1927128"/>
    <lineage>
        <taxon>Bacteria</taxon>
        <taxon>Pseudomonadati</taxon>
        <taxon>Pseudomonadota</taxon>
        <taxon>Gammaproteobacteria</taxon>
        <taxon>Vibrionales</taxon>
        <taxon>Vibrionaceae</taxon>
        <taxon>Enterovibrio</taxon>
    </lineage>
</organism>